<comment type="subcellular location">
    <subcellularLocation>
        <location evidence="1">Membrane</location>
        <topology evidence="1">Multi-pass membrane protein</topology>
    </subcellularLocation>
</comment>
<feature type="compositionally biased region" description="Acidic residues" evidence="9">
    <location>
        <begin position="598"/>
        <end position="611"/>
    </location>
</feature>
<evidence type="ECO:0000313" key="16">
    <source>
        <dbReference type="RefSeq" id="XP_022345121.1"/>
    </source>
</evidence>
<dbReference type="GO" id="GO:0043161">
    <property type="term" value="P:proteasome-mediated ubiquitin-dependent protein catabolic process"/>
    <property type="evidence" value="ECO:0007669"/>
    <property type="project" value="TreeGrafter"/>
</dbReference>
<dbReference type="Proteomes" id="UP000694844">
    <property type="component" value="Chromosome 5"/>
</dbReference>
<dbReference type="GO" id="GO:0008270">
    <property type="term" value="F:zinc ion binding"/>
    <property type="evidence" value="ECO:0007669"/>
    <property type="project" value="UniProtKB-KW"/>
</dbReference>
<feature type="transmembrane region" description="Helical" evidence="10">
    <location>
        <begin position="78"/>
        <end position="99"/>
    </location>
</feature>
<evidence type="ECO:0000256" key="4">
    <source>
        <dbReference type="ARBA" id="ARBA00022771"/>
    </source>
</evidence>
<keyword evidence="6 10" id="KW-1133">Transmembrane helix</keyword>
<feature type="transmembrane region" description="Helical" evidence="10">
    <location>
        <begin position="258"/>
        <end position="291"/>
    </location>
</feature>
<dbReference type="CDD" id="cd16476">
    <property type="entry name" value="RING-H2_RNF139-like"/>
    <property type="match status" value="1"/>
</dbReference>
<feature type="transmembrane region" description="Helical" evidence="10">
    <location>
        <begin position="407"/>
        <end position="435"/>
    </location>
</feature>
<evidence type="ECO:0000256" key="6">
    <source>
        <dbReference type="ARBA" id="ARBA00022989"/>
    </source>
</evidence>
<feature type="transmembrane region" description="Helical" evidence="10">
    <location>
        <begin position="12"/>
        <end position="31"/>
    </location>
</feature>
<evidence type="ECO:0000256" key="2">
    <source>
        <dbReference type="ARBA" id="ARBA00022692"/>
    </source>
</evidence>
<keyword evidence="4 8" id="KW-0863">Zinc-finger</keyword>
<dbReference type="SUPFAM" id="SSF57850">
    <property type="entry name" value="RING/U-box"/>
    <property type="match status" value="1"/>
</dbReference>
<evidence type="ECO:0000313" key="13">
    <source>
        <dbReference type="RefSeq" id="XP_022345118.1"/>
    </source>
</evidence>
<evidence type="ECO:0000313" key="12">
    <source>
        <dbReference type="Proteomes" id="UP000694844"/>
    </source>
</evidence>
<evidence type="ECO:0000256" key="8">
    <source>
        <dbReference type="PROSITE-ProRule" id="PRU00175"/>
    </source>
</evidence>
<sequence>MGPFKVKREYLLASVCVILRVPSLFIMEMWFRTDPEKTIESHTVDPGPTEFVTTGVYYSILAFALTVLLMPLRKLVSLYMYIVSLLLILMAHHLSQIYVEMEMVETQTNIFTDSSALKRLGLHLTLQCIIAALIAYLIDITTWKRFVLLIYTLPLVARIAGIPFDVFEHLQHFCSLFTLILIMLFLFNNIGFALDIVKENIIRWKALGDAIGWVSLLFTAWHTILLPIQFLVFWIVLFCSQLYVYMMRTPISLSQEGWLLFVLACVGECCATPISLIALCVTIAYASYYILTLTRLYLQGWNAFTADQDVMRGWTEGFTMMLIAVQTGLLDLKPLQRAFLMCVLLFIVASSLIQSMYEMAEPMLLSLSASHNKNIFKHVRAIILFTFLWLFPLYMTYSICQYFDLDFWLLVIMSSCLLTSVQVVGSLVIYTLFMYDGIRRDPWESLDDIVYYTRSFVRILEFVVAVFVVCYGMKESILGEWSWINSSILIIHCYFNVWQRLQSGWKTFLLRREAVKKLESLPTATEEQIQTYNDVCPICYQSLLTAKITPCGHFFHATCLKKWLYVKDTCPMCHKKLHESAEESGNSAEDGPPQNENIPEDNEESFSEAESEVSNQGAEGESSEGNSDA</sequence>
<name>A0A8B8F017_CRAVI</name>
<dbReference type="GO" id="GO:0012505">
    <property type="term" value="C:endomembrane system"/>
    <property type="evidence" value="ECO:0007669"/>
    <property type="project" value="TreeGrafter"/>
</dbReference>
<keyword evidence="5" id="KW-0862">Zinc</keyword>
<dbReference type="Gene3D" id="3.30.40.10">
    <property type="entry name" value="Zinc/RING finger domain, C3HC4 (zinc finger)"/>
    <property type="match status" value="1"/>
</dbReference>
<dbReference type="SMART" id="SM00744">
    <property type="entry name" value="RINGv"/>
    <property type="match status" value="1"/>
</dbReference>
<dbReference type="RefSeq" id="XP_022345120.1">
    <property type="nucleotide sequence ID" value="XM_022489412.1"/>
</dbReference>
<evidence type="ECO:0000259" key="11">
    <source>
        <dbReference type="PROSITE" id="PS50089"/>
    </source>
</evidence>
<dbReference type="SMART" id="SM00184">
    <property type="entry name" value="RING"/>
    <property type="match status" value="1"/>
</dbReference>
<evidence type="ECO:0000256" key="1">
    <source>
        <dbReference type="ARBA" id="ARBA00004141"/>
    </source>
</evidence>
<evidence type="ECO:0000256" key="10">
    <source>
        <dbReference type="SAM" id="Phobius"/>
    </source>
</evidence>
<dbReference type="InterPro" id="IPR001841">
    <property type="entry name" value="Znf_RING"/>
</dbReference>
<keyword evidence="7 10" id="KW-0472">Membrane</keyword>
<proteinExistence type="predicted"/>
<dbReference type="InterPro" id="IPR050731">
    <property type="entry name" value="HRD1_E3_ubiq-ligases"/>
</dbReference>
<protein>
    <submittedName>
        <fullName evidence="13 14">RING finger protein 145-like</fullName>
    </submittedName>
</protein>
<dbReference type="PANTHER" id="PTHR22763:SF191">
    <property type="entry name" value="RING FINGER PROTEIN 145 HOMOLOG"/>
    <property type="match status" value="1"/>
</dbReference>
<dbReference type="GO" id="GO:0061630">
    <property type="term" value="F:ubiquitin protein ligase activity"/>
    <property type="evidence" value="ECO:0007669"/>
    <property type="project" value="TreeGrafter"/>
</dbReference>
<dbReference type="PROSITE" id="PS50089">
    <property type="entry name" value="ZF_RING_2"/>
    <property type="match status" value="1"/>
</dbReference>
<dbReference type="InterPro" id="IPR013083">
    <property type="entry name" value="Znf_RING/FYVE/PHD"/>
</dbReference>
<feature type="region of interest" description="Disordered" evidence="9">
    <location>
        <begin position="581"/>
        <end position="629"/>
    </location>
</feature>
<keyword evidence="3" id="KW-0479">Metal-binding</keyword>
<organism evidence="12 13">
    <name type="scientific">Crassostrea virginica</name>
    <name type="common">Eastern oyster</name>
    <dbReference type="NCBI Taxonomy" id="6565"/>
    <lineage>
        <taxon>Eukaryota</taxon>
        <taxon>Metazoa</taxon>
        <taxon>Spiralia</taxon>
        <taxon>Lophotrochozoa</taxon>
        <taxon>Mollusca</taxon>
        <taxon>Bivalvia</taxon>
        <taxon>Autobranchia</taxon>
        <taxon>Pteriomorphia</taxon>
        <taxon>Ostreida</taxon>
        <taxon>Ostreoidea</taxon>
        <taxon>Ostreidae</taxon>
        <taxon>Crassostrea</taxon>
    </lineage>
</organism>
<dbReference type="AlphaFoldDB" id="A0A8B8F017"/>
<reference evidence="13 14" key="1">
    <citation type="submission" date="2025-04" db="UniProtKB">
        <authorList>
            <consortium name="RefSeq"/>
        </authorList>
    </citation>
    <scope>IDENTIFICATION</scope>
    <source>
        <tissue evidence="13 14">Whole sample</tissue>
    </source>
</reference>
<feature type="domain" description="RING-type" evidence="11">
    <location>
        <begin position="536"/>
        <end position="574"/>
    </location>
</feature>
<evidence type="ECO:0000256" key="7">
    <source>
        <dbReference type="ARBA" id="ARBA00023136"/>
    </source>
</evidence>
<dbReference type="InterPro" id="IPR025754">
    <property type="entry name" value="TRC8_N_dom"/>
</dbReference>
<evidence type="ECO:0000256" key="3">
    <source>
        <dbReference type="ARBA" id="ARBA00022723"/>
    </source>
</evidence>
<dbReference type="InterPro" id="IPR011016">
    <property type="entry name" value="Znf_RING-CH"/>
</dbReference>
<keyword evidence="2 10" id="KW-0812">Transmembrane</keyword>
<feature type="transmembrane region" description="Helical" evidence="10">
    <location>
        <begin position="51"/>
        <end position="71"/>
    </location>
</feature>
<dbReference type="RefSeq" id="XP_022345119.1">
    <property type="nucleotide sequence ID" value="XM_022489411.1"/>
</dbReference>
<dbReference type="GeneID" id="111137769"/>
<dbReference type="KEGG" id="cvn:111137769"/>
<feature type="transmembrane region" description="Helical" evidence="10">
    <location>
        <begin position="146"/>
        <end position="164"/>
    </location>
</feature>
<accession>A0A8B8F017</accession>
<dbReference type="OrthoDB" id="4752984at2759"/>
<evidence type="ECO:0000256" key="9">
    <source>
        <dbReference type="SAM" id="MobiDB-lite"/>
    </source>
</evidence>
<dbReference type="GO" id="GO:0016020">
    <property type="term" value="C:membrane"/>
    <property type="evidence" value="ECO:0007669"/>
    <property type="project" value="UniProtKB-SubCell"/>
</dbReference>
<keyword evidence="12" id="KW-1185">Reference proteome</keyword>
<dbReference type="Pfam" id="PF13639">
    <property type="entry name" value="zf-RING_2"/>
    <property type="match status" value="1"/>
</dbReference>
<evidence type="ECO:0000313" key="14">
    <source>
        <dbReference type="RefSeq" id="XP_022345119.1"/>
    </source>
</evidence>
<feature type="transmembrane region" description="Helical" evidence="10">
    <location>
        <begin position="170"/>
        <end position="194"/>
    </location>
</feature>
<evidence type="ECO:0000313" key="15">
    <source>
        <dbReference type="RefSeq" id="XP_022345120.1"/>
    </source>
</evidence>
<evidence type="ECO:0000256" key="5">
    <source>
        <dbReference type="ARBA" id="ARBA00022833"/>
    </source>
</evidence>
<dbReference type="RefSeq" id="XP_022345121.1">
    <property type="nucleotide sequence ID" value="XM_022489413.1"/>
</dbReference>
<feature type="transmembrane region" description="Helical" evidence="10">
    <location>
        <begin position="378"/>
        <end position="395"/>
    </location>
</feature>
<dbReference type="Pfam" id="PF13705">
    <property type="entry name" value="TRC8_N"/>
    <property type="match status" value="1"/>
</dbReference>
<feature type="transmembrane region" description="Helical" evidence="10">
    <location>
        <begin position="456"/>
        <end position="474"/>
    </location>
</feature>
<dbReference type="RefSeq" id="XP_022345118.1">
    <property type="nucleotide sequence ID" value="XM_022489410.1"/>
</dbReference>
<dbReference type="PANTHER" id="PTHR22763">
    <property type="entry name" value="RING ZINC FINGER PROTEIN"/>
    <property type="match status" value="1"/>
</dbReference>
<feature type="transmembrane region" description="Helical" evidence="10">
    <location>
        <begin position="119"/>
        <end position="139"/>
    </location>
</feature>
<dbReference type="GO" id="GO:0036503">
    <property type="term" value="P:ERAD pathway"/>
    <property type="evidence" value="ECO:0007669"/>
    <property type="project" value="TreeGrafter"/>
</dbReference>
<feature type="transmembrane region" description="Helical" evidence="10">
    <location>
        <begin position="338"/>
        <end position="357"/>
    </location>
</feature>
<gene>
    <name evidence="13 14 15 16" type="primary">LOC111137769</name>
</gene>